<keyword evidence="3" id="KW-0808">Transferase</keyword>
<feature type="domain" description="Phospholipid/glycerol acyltransferase" evidence="6">
    <location>
        <begin position="23"/>
        <end position="109"/>
    </location>
</feature>
<dbReference type="SUPFAM" id="SSF69593">
    <property type="entry name" value="Glycerol-3-phosphate (1)-acyltransferase"/>
    <property type="match status" value="1"/>
</dbReference>
<dbReference type="Pfam" id="PF01553">
    <property type="entry name" value="Acyltransferase"/>
    <property type="match status" value="2"/>
</dbReference>
<name>A0ABP0P8G7_9DINO</name>
<evidence type="ECO:0000256" key="5">
    <source>
        <dbReference type="ARBA" id="ARBA00023315"/>
    </source>
</evidence>
<evidence type="ECO:0000256" key="1">
    <source>
        <dbReference type="ARBA" id="ARBA00005189"/>
    </source>
</evidence>
<reference evidence="7 8" key="1">
    <citation type="submission" date="2024-02" db="EMBL/GenBank/DDBJ databases">
        <authorList>
            <person name="Chen Y."/>
            <person name="Shah S."/>
            <person name="Dougan E. K."/>
            <person name="Thang M."/>
            <person name="Chan C."/>
        </authorList>
    </citation>
    <scope>NUCLEOTIDE SEQUENCE [LARGE SCALE GENOMIC DNA]</scope>
</reference>
<dbReference type="EMBL" id="CAXAMN010022696">
    <property type="protein sequence ID" value="CAK9072044.1"/>
    <property type="molecule type" value="Genomic_DNA"/>
</dbReference>
<dbReference type="PANTHER" id="PTHR10434">
    <property type="entry name" value="1-ACYL-SN-GLYCEROL-3-PHOSPHATE ACYLTRANSFERASE"/>
    <property type="match status" value="1"/>
</dbReference>
<gene>
    <name evidence="7" type="ORF">CCMP2556_LOCUS35431</name>
</gene>
<accession>A0ABP0P8G7</accession>
<dbReference type="SMART" id="SM00563">
    <property type="entry name" value="PlsC"/>
    <property type="match status" value="1"/>
</dbReference>
<keyword evidence="2" id="KW-0444">Lipid biosynthesis</keyword>
<evidence type="ECO:0000313" key="7">
    <source>
        <dbReference type="EMBL" id="CAK9072044.1"/>
    </source>
</evidence>
<comment type="pathway">
    <text evidence="1">Lipid metabolism.</text>
</comment>
<dbReference type="InterPro" id="IPR002123">
    <property type="entry name" value="Plipid/glycerol_acylTrfase"/>
</dbReference>
<evidence type="ECO:0000256" key="4">
    <source>
        <dbReference type="ARBA" id="ARBA00023098"/>
    </source>
</evidence>
<sequence>MTISPFFRVTITGKENLPDDEACVYVANHQSFMDILSAYQLFKPFKFISKASILKFPLIGWVMRTATPFLFFPEGTRSSDGRLLPFKRGPVSMAKRAKVPIVPMTILGTGRIMPSKKEYLLYQNNAGVKIIVHPKVPVQEVEDTPATWAELRMTNTRTGRRS</sequence>
<dbReference type="CDD" id="cd07989">
    <property type="entry name" value="LPLAT_AGPAT-like"/>
    <property type="match status" value="1"/>
</dbReference>
<proteinExistence type="predicted"/>
<keyword evidence="4" id="KW-0443">Lipid metabolism</keyword>
<evidence type="ECO:0000313" key="8">
    <source>
        <dbReference type="Proteomes" id="UP001642484"/>
    </source>
</evidence>
<keyword evidence="5" id="KW-0012">Acyltransferase</keyword>
<dbReference type="Proteomes" id="UP001642484">
    <property type="component" value="Unassembled WGS sequence"/>
</dbReference>
<evidence type="ECO:0000259" key="6">
    <source>
        <dbReference type="SMART" id="SM00563"/>
    </source>
</evidence>
<organism evidence="7 8">
    <name type="scientific">Durusdinium trenchii</name>
    <dbReference type="NCBI Taxonomy" id="1381693"/>
    <lineage>
        <taxon>Eukaryota</taxon>
        <taxon>Sar</taxon>
        <taxon>Alveolata</taxon>
        <taxon>Dinophyceae</taxon>
        <taxon>Suessiales</taxon>
        <taxon>Symbiodiniaceae</taxon>
        <taxon>Durusdinium</taxon>
    </lineage>
</organism>
<evidence type="ECO:0000256" key="2">
    <source>
        <dbReference type="ARBA" id="ARBA00022516"/>
    </source>
</evidence>
<keyword evidence="8" id="KW-1185">Reference proteome</keyword>
<evidence type="ECO:0000256" key="3">
    <source>
        <dbReference type="ARBA" id="ARBA00022679"/>
    </source>
</evidence>
<comment type="caution">
    <text evidence="7">The sequence shown here is derived from an EMBL/GenBank/DDBJ whole genome shotgun (WGS) entry which is preliminary data.</text>
</comment>
<dbReference type="PANTHER" id="PTHR10434:SF64">
    <property type="entry name" value="1-ACYL-SN-GLYCEROL-3-PHOSPHATE ACYLTRANSFERASE-RELATED"/>
    <property type="match status" value="1"/>
</dbReference>
<protein>
    <recommendedName>
        <fullName evidence="6">Phospholipid/glycerol acyltransferase domain-containing protein</fullName>
    </recommendedName>
</protein>